<dbReference type="Proteomes" id="UP000247892">
    <property type="component" value="Unassembled WGS sequence"/>
</dbReference>
<organism evidence="1 2">
    <name type="scientific">Prauserella flavalba</name>
    <dbReference type="NCBI Taxonomy" id="1477506"/>
    <lineage>
        <taxon>Bacteria</taxon>
        <taxon>Bacillati</taxon>
        <taxon>Actinomycetota</taxon>
        <taxon>Actinomycetes</taxon>
        <taxon>Pseudonocardiales</taxon>
        <taxon>Pseudonocardiaceae</taxon>
        <taxon>Prauserella</taxon>
    </lineage>
</organism>
<comment type="caution">
    <text evidence="1">The sequence shown here is derived from an EMBL/GenBank/DDBJ whole genome shotgun (WGS) entry which is preliminary data.</text>
</comment>
<dbReference type="EMBL" id="MASU01000022">
    <property type="protein sequence ID" value="PXY18303.1"/>
    <property type="molecule type" value="Genomic_DNA"/>
</dbReference>
<dbReference type="AlphaFoldDB" id="A0A318LGU2"/>
<keyword evidence="2" id="KW-1185">Reference proteome</keyword>
<reference evidence="1 2" key="1">
    <citation type="submission" date="2016-07" db="EMBL/GenBank/DDBJ databases">
        <title>Draft genome sequence of Prauserella sp. YIM 121212, isolated from alkaline soil.</title>
        <authorList>
            <person name="Ruckert C."/>
            <person name="Albersmeier A."/>
            <person name="Jiang C.-L."/>
            <person name="Jiang Y."/>
            <person name="Kalinowski J."/>
            <person name="Schneider O."/>
            <person name="Winkler A."/>
            <person name="Zotchev S.B."/>
        </authorList>
    </citation>
    <scope>NUCLEOTIDE SEQUENCE [LARGE SCALE GENOMIC DNA]</scope>
    <source>
        <strain evidence="1 2">YIM 121212</strain>
    </source>
</reference>
<accession>A0A318LGU2</accession>
<sequence length="81" mass="9316">MNYEFRVHGRCSPRLREAVAEYTDMRMEPAPPETIIYSAVTDQAHLHGLLMLLEDFGLRIVSVHQIPELPRPDPRTENGDD</sequence>
<evidence type="ECO:0000313" key="2">
    <source>
        <dbReference type="Proteomes" id="UP000247892"/>
    </source>
</evidence>
<protein>
    <submittedName>
        <fullName evidence="1">Uncharacterized protein</fullName>
    </submittedName>
</protein>
<evidence type="ECO:0000313" key="1">
    <source>
        <dbReference type="EMBL" id="PXY18303.1"/>
    </source>
</evidence>
<dbReference type="RefSeq" id="WP_245960207.1">
    <property type="nucleotide sequence ID" value="NZ_JBHVKT010000047.1"/>
</dbReference>
<gene>
    <name evidence="1" type="ORF">BA062_35790</name>
</gene>
<name>A0A318LGU2_9PSEU</name>
<proteinExistence type="predicted"/>